<reference evidence="3" key="1">
    <citation type="submission" date="2017-08" db="EMBL/GenBank/DDBJ databases">
        <title>A dynamic microbial community with high functional redundancy inhabits the cold, oxic subseafloor aquifer.</title>
        <authorList>
            <person name="Tully B.J."/>
            <person name="Wheat C.G."/>
            <person name="Glazer B.T."/>
            <person name="Huber J.A."/>
        </authorList>
    </citation>
    <scope>NUCLEOTIDE SEQUENCE [LARGE SCALE GENOMIC DNA]</scope>
</reference>
<dbReference type="AlphaFoldDB" id="A0A2A4WXQ6"/>
<evidence type="ECO:0000256" key="1">
    <source>
        <dbReference type="SAM" id="MobiDB-lite"/>
    </source>
</evidence>
<dbReference type="Proteomes" id="UP000218767">
    <property type="component" value="Unassembled WGS sequence"/>
</dbReference>
<proteinExistence type="predicted"/>
<protein>
    <submittedName>
        <fullName evidence="2">Uncharacterized protein</fullName>
    </submittedName>
</protein>
<evidence type="ECO:0000313" key="2">
    <source>
        <dbReference type="EMBL" id="PCI75123.1"/>
    </source>
</evidence>
<feature type="compositionally biased region" description="Basic and acidic residues" evidence="1">
    <location>
        <begin position="11"/>
        <end position="21"/>
    </location>
</feature>
<comment type="caution">
    <text evidence="2">The sequence shown here is derived from an EMBL/GenBank/DDBJ whole genome shotgun (WGS) entry which is preliminary data.</text>
</comment>
<organism evidence="2 3">
    <name type="scientific">SAR86 cluster bacterium</name>
    <dbReference type="NCBI Taxonomy" id="2030880"/>
    <lineage>
        <taxon>Bacteria</taxon>
        <taxon>Pseudomonadati</taxon>
        <taxon>Pseudomonadota</taxon>
        <taxon>Gammaproteobacteria</taxon>
        <taxon>SAR86 cluster</taxon>
    </lineage>
</organism>
<dbReference type="EMBL" id="NVUL01000082">
    <property type="protein sequence ID" value="PCI75123.1"/>
    <property type="molecule type" value="Genomic_DNA"/>
</dbReference>
<accession>A0A2A4WXQ6</accession>
<name>A0A2A4WXQ6_9GAMM</name>
<evidence type="ECO:0000313" key="3">
    <source>
        <dbReference type="Proteomes" id="UP000218767"/>
    </source>
</evidence>
<feature type="region of interest" description="Disordered" evidence="1">
    <location>
        <begin position="1"/>
        <end position="21"/>
    </location>
</feature>
<sequence length="71" mass="8158">MQYQRTGLLNSDRKDAAEVGRTKKGKVVPPLRVANFERVDLLIQLEKMLLRWIVLRKGKMVPPPRVELGTC</sequence>
<gene>
    <name evidence="2" type="ORF">COB20_13550</name>
</gene>